<protein>
    <recommendedName>
        <fullName evidence="6">RING-type domain-containing protein</fullName>
    </recommendedName>
</protein>
<keyword evidence="8" id="KW-1185">Reference proteome</keyword>
<dbReference type="Gene3D" id="3.30.40.10">
    <property type="entry name" value="Zinc/RING finger domain, C3HC4 (zinc finger)"/>
    <property type="match status" value="1"/>
</dbReference>
<proteinExistence type="predicted"/>
<reference evidence="7" key="1">
    <citation type="submission" date="2024-10" db="EMBL/GenBank/DDBJ databases">
        <authorList>
            <person name="Ryan C."/>
        </authorList>
    </citation>
    <scope>NUCLEOTIDE SEQUENCE [LARGE SCALE GENOMIC DNA]</scope>
</reference>
<feature type="region of interest" description="Disordered" evidence="5">
    <location>
        <begin position="39"/>
        <end position="107"/>
    </location>
</feature>
<evidence type="ECO:0000313" key="8">
    <source>
        <dbReference type="Proteomes" id="UP001497457"/>
    </source>
</evidence>
<evidence type="ECO:0000256" key="2">
    <source>
        <dbReference type="ARBA" id="ARBA00022771"/>
    </source>
</evidence>
<evidence type="ECO:0000256" key="4">
    <source>
        <dbReference type="PROSITE-ProRule" id="PRU00175"/>
    </source>
</evidence>
<feature type="domain" description="RING-type" evidence="6">
    <location>
        <begin position="232"/>
        <end position="275"/>
    </location>
</feature>
<evidence type="ECO:0000256" key="3">
    <source>
        <dbReference type="ARBA" id="ARBA00022833"/>
    </source>
</evidence>
<dbReference type="SUPFAM" id="SSF57850">
    <property type="entry name" value="RING/U-box"/>
    <property type="match status" value="1"/>
</dbReference>
<keyword evidence="3" id="KW-0862">Zinc</keyword>
<dbReference type="AlphaFoldDB" id="A0ABC8WKM0"/>
<dbReference type="PANTHER" id="PTHR45931:SF23">
    <property type="entry name" value="OS12G0134500 PROTEIN"/>
    <property type="match status" value="1"/>
</dbReference>
<evidence type="ECO:0000256" key="1">
    <source>
        <dbReference type="ARBA" id="ARBA00022723"/>
    </source>
</evidence>
<keyword evidence="1" id="KW-0479">Metal-binding</keyword>
<gene>
    <name evidence="7" type="ORF">URODEC1_LOCUS15108</name>
</gene>
<evidence type="ECO:0000259" key="6">
    <source>
        <dbReference type="PROSITE" id="PS50089"/>
    </source>
</evidence>
<feature type="compositionally biased region" description="Acidic residues" evidence="5">
    <location>
        <begin position="87"/>
        <end position="103"/>
    </location>
</feature>
<dbReference type="PANTHER" id="PTHR45931">
    <property type="entry name" value="SI:CH211-59O9.10"/>
    <property type="match status" value="1"/>
</dbReference>
<name>A0ABC8WKM0_9POAL</name>
<dbReference type="InterPro" id="IPR001841">
    <property type="entry name" value="Znf_RING"/>
</dbReference>
<keyword evidence="2 4" id="KW-0863">Zinc-finger</keyword>
<dbReference type="InterPro" id="IPR051834">
    <property type="entry name" value="RING_finger_E3_ligase"/>
</dbReference>
<dbReference type="Proteomes" id="UP001497457">
    <property type="component" value="Chromosome 12b"/>
</dbReference>
<evidence type="ECO:0000313" key="7">
    <source>
        <dbReference type="EMBL" id="CAL4911615.1"/>
    </source>
</evidence>
<dbReference type="GO" id="GO:0008270">
    <property type="term" value="F:zinc ion binding"/>
    <property type="evidence" value="ECO:0007669"/>
    <property type="project" value="UniProtKB-KW"/>
</dbReference>
<dbReference type="Pfam" id="PF13639">
    <property type="entry name" value="zf-RING_2"/>
    <property type="match status" value="1"/>
</dbReference>
<dbReference type="EMBL" id="OZ075122">
    <property type="protein sequence ID" value="CAL4911615.1"/>
    <property type="molecule type" value="Genomic_DNA"/>
</dbReference>
<evidence type="ECO:0000256" key="5">
    <source>
        <dbReference type="SAM" id="MobiDB-lite"/>
    </source>
</evidence>
<feature type="compositionally biased region" description="Low complexity" evidence="5">
    <location>
        <begin position="51"/>
        <end position="66"/>
    </location>
</feature>
<accession>A0ABC8WKM0</accession>
<organism evidence="7 8">
    <name type="scientific">Urochloa decumbens</name>
    <dbReference type="NCBI Taxonomy" id="240449"/>
    <lineage>
        <taxon>Eukaryota</taxon>
        <taxon>Viridiplantae</taxon>
        <taxon>Streptophyta</taxon>
        <taxon>Embryophyta</taxon>
        <taxon>Tracheophyta</taxon>
        <taxon>Spermatophyta</taxon>
        <taxon>Magnoliopsida</taxon>
        <taxon>Liliopsida</taxon>
        <taxon>Poales</taxon>
        <taxon>Poaceae</taxon>
        <taxon>PACMAD clade</taxon>
        <taxon>Panicoideae</taxon>
        <taxon>Panicodae</taxon>
        <taxon>Paniceae</taxon>
        <taxon>Melinidinae</taxon>
        <taxon>Urochloa</taxon>
    </lineage>
</organism>
<dbReference type="PROSITE" id="PS50089">
    <property type="entry name" value="ZF_RING_2"/>
    <property type="match status" value="1"/>
</dbReference>
<feature type="compositionally biased region" description="Basic and acidic residues" evidence="5">
    <location>
        <begin position="67"/>
        <end position="83"/>
    </location>
</feature>
<dbReference type="SMART" id="SM00184">
    <property type="entry name" value="RING"/>
    <property type="match status" value="1"/>
</dbReference>
<sequence>MSNSMDDEESWREFLQGFRHYQNLQRQLFSREEDAQVLVDDASDDVSEPSAGDQQPIAGAAAADSAEALRNHDDSPGHLHDGSFDGNGDDEDLDREYEEDSDDDGFHPFIGSEDFIRFAEMWDQGLRQEAAYHFLLSQRVEPDAVEQFTDMVESGLADAEDDEGVLDLEWVYQAVADGRLLVQITPASWLLDDESYDGGGGSRGVPASSAAVASLKKLQYQQDLGDDHHSECPICLQDYAPGDELSVMPCTYGHRYHQGCLAAWLERDNVCPLCRHALPTDQAEQELAIEFDLNLND</sequence>
<dbReference type="InterPro" id="IPR013083">
    <property type="entry name" value="Znf_RING/FYVE/PHD"/>
</dbReference>